<sequence length="205" mass="22767">MGLTTLLRGFKIPVAFLDRYLENNHITPTFGHSPIYNPPLWPGESTPRIDGASAFLRTRLGPGGADTLVFVPQRQGVGKATHAYVAFTYVMVYGQRRLKVPGDLPDTPPTGWKELREEMVELVREGEQGLLDAPGMVGEEGEDPVSMVFVVVTDEREFPFRGPFMRESDRTCGECGVTFDSWADCQTHCKEVHGINIWAGLPDDL</sequence>
<evidence type="ECO:0000259" key="1">
    <source>
        <dbReference type="PROSITE" id="PS00028"/>
    </source>
</evidence>
<dbReference type="PROSITE" id="PS00028">
    <property type="entry name" value="ZINC_FINGER_C2H2_1"/>
    <property type="match status" value="1"/>
</dbReference>
<gene>
    <name evidence="2" type="ORF">C8A05DRAFT_20592</name>
</gene>
<dbReference type="InterPro" id="IPR013087">
    <property type="entry name" value="Znf_C2H2_type"/>
</dbReference>
<reference evidence="2" key="2">
    <citation type="submission" date="2023-05" db="EMBL/GenBank/DDBJ databases">
        <authorList>
            <consortium name="Lawrence Berkeley National Laboratory"/>
            <person name="Steindorff A."/>
            <person name="Hensen N."/>
            <person name="Bonometti L."/>
            <person name="Westerberg I."/>
            <person name="Brannstrom I.O."/>
            <person name="Guillou S."/>
            <person name="Cros-Aarteil S."/>
            <person name="Calhoun S."/>
            <person name="Haridas S."/>
            <person name="Kuo A."/>
            <person name="Mondo S."/>
            <person name="Pangilinan J."/>
            <person name="Riley R."/>
            <person name="Labutti K."/>
            <person name="Andreopoulos B."/>
            <person name="Lipzen A."/>
            <person name="Chen C."/>
            <person name="Yanf M."/>
            <person name="Daum C."/>
            <person name="Ng V."/>
            <person name="Clum A."/>
            <person name="Ohm R."/>
            <person name="Martin F."/>
            <person name="Silar P."/>
            <person name="Natvig D."/>
            <person name="Lalanne C."/>
            <person name="Gautier V."/>
            <person name="Ament-Velasquez S.L."/>
            <person name="Kruys A."/>
            <person name="Hutchinson M.I."/>
            <person name="Powell A.J."/>
            <person name="Barry K."/>
            <person name="Miller A.N."/>
            <person name="Grigoriev I.V."/>
            <person name="Debuchy R."/>
            <person name="Gladieux P."/>
            <person name="Thoren M.H."/>
            <person name="Johannesson H."/>
        </authorList>
    </citation>
    <scope>NUCLEOTIDE SEQUENCE</scope>
    <source>
        <strain evidence="2">CBS 103.79</strain>
    </source>
</reference>
<dbReference type="EMBL" id="MU856659">
    <property type="protein sequence ID" value="KAK3896431.1"/>
    <property type="molecule type" value="Genomic_DNA"/>
</dbReference>
<reference evidence="2" key="1">
    <citation type="journal article" date="2023" name="Mol. Phylogenet. Evol.">
        <title>Genome-scale phylogeny and comparative genomics of the fungal order Sordariales.</title>
        <authorList>
            <person name="Hensen N."/>
            <person name="Bonometti L."/>
            <person name="Westerberg I."/>
            <person name="Brannstrom I.O."/>
            <person name="Guillou S."/>
            <person name="Cros-Aarteil S."/>
            <person name="Calhoun S."/>
            <person name="Haridas S."/>
            <person name="Kuo A."/>
            <person name="Mondo S."/>
            <person name="Pangilinan J."/>
            <person name="Riley R."/>
            <person name="LaButti K."/>
            <person name="Andreopoulos B."/>
            <person name="Lipzen A."/>
            <person name="Chen C."/>
            <person name="Yan M."/>
            <person name="Daum C."/>
            <person name="Ng V."/>
            <person name="Clum A."/>
            <person name="Steindorff A."/>
            <person name="Ohm R.A."/>
            <person name="Martin F."/>
            <person name="Silar P."/>
            <person name="Natvig D.O."/>
            <person name="Lalanne C."/>
            <person name="Gautier V."/>
            <person name="Ament-Velasquez S.L."/>
            <person name="Kruys A."/>
            <person name="Hutchinson M.I."/>
            <person name="Powell A.J."/>
            <person name="Barry K."/>
            <person name="Miller A.N."/>
            <person name="Grigoriev I.V."/>
            <person name="Debuchy R."/>
            <person name="Gladieux P."/>
            <person name="Hiltunen Thoren M."/>
            <person name="Johannesson H."/>
        </authorList>
    </citation>
    <scope>NUCLEOTIDE SEQUENCE</scope>
    <source>
        <strain evidence="2">CBS 103.79</strain>
    </source>
</reference>
<dbReference type="Proteomes" id="UP001303889">
    <property type="component" value="Unassembled WGS sequence"/>
</dbReference>
<name>A0AAN6M7Y9_9PEZI</name>
<dbReference type="AlphaFoldDB" id="A0AAN6M7Y9"/>
<feature type="domain" description="C2H2-type" evidence="1">
    <location>
        <begin position="172"/>
        <end position="193"/>
    </location>
</feature>
<evidence type="ECO:0000313" key="3">
    <source>
        <dbReference type="Proteomes" id="UP001303889"/>
    </source>
</evidence>
<organism evidence="2 3">
    <name type="scientific">Staphylotrichum tortipilum</name>
    <dbReference type="NCBI Taxonomy" id="2831512"/>
    <lineage>
        <taxon>Eukaryota</taxon>
        <taxon>Fungi</taxon>
        <taxon>Dikarya</taxon>
        <taxon>Ascomycota</taxon>
        <taxon>Pezizomycotina</taxon>
        <taxon>Sordariomycetes</taxon>
        <taxon>Sordariomycetidae</taxon>
        <taxon>Sordariales</taxon>
        <taxon>Chaetomiaceae</taxon>
        <taxon>Staphylotrichum</taxon>
    </lineage>
</organism>
<evidence type="ECO:0000313" key="2">
    <source>
        <dbReference type="EMBL" id="KAK3896431.1"/>
    </source>
</evidence>
<protein>
    <recommendedName>
        <fullName evidence="1">C2H2-type domain-containing protein</fullName>
    </recommendedName>
</protein>
<proteinExistence type="predicted"/>
<keyword evidence="3" id="KW-1185">Reference proteome</keyword>
<comment type="caution">
    <text evidence="2">The sequence shown here is derived from an EMBL/GenBank/DDBJ whole genome shotgun (WGS) entry which is preliminary data.</text>
</comment>
<accession>A0AAN6M7Y9</accession>